<keyword evidence="3" id="KW-0863">Zinc-finger</keyword>
<gene>
    <name evidence="11" type="primary">WBGene00203758</name>
</gene>
<dbReference type="PANTHER" id="PTHR24083">
    <property type="entry name" value="NUCLEAR HORMONE RECEPTOR"/>
    <property type="match status" value="1"/>
</dbReference>
<dbReference type="GO" id="GO:0006357">
    <property type="term" value="P:regulation of transcription by RNA polymerase II"/>
    <property type="evidence" value="ECO:0000318"/>
    <property type="project" value="GO_Central"/>
</dbReference>
<keyword evidence="5" id="KW-0805">Transcription regulation</keyword>
<dbReference type="InterPro" id="IPR050274">
    <property type="entry name" value="Nuclear_hormone_rcpt_NR2"/>
</dbReference>
<evidence type="ECO:0000256" key="3">
    <source>
        <dbReference type="ARBA" id="ARBA00022771"/>
    </source>
</evidence>
<dbReference type="GO" id="GO:0030154">
    <property type="term" value="P:cell differentiation"/>
    <property type="evidence" value="ECO:0000318"/>
    <property type="project" value="GO_Central"/>
</dbReference>
<reference evidence="12" key="1">
    <citation type="journal article" date="2008" name="Nat. Genet.">
        <title>The Pristionchus pacificus genome provides a unique perspective on nematode lifestyle and parasitism.</title>
        <authorList>
            <person name="Dieterich C."/>
            <person name="Clifton S.W."/>
            <person name="Schuster L.N."/>
            <person name="Chinwalla A."/>
            <person name="Delehaunty K."/>
            <person name="Dinkelacker I."/>
            <person name="Fulton L."/>
            <person name="Fulton R."/>
            <person name="Godfrey J."/>
            <person name="Minx P."/>
            <person name="Mitreva M."/>
            <person name="Roeseler W."/>
            <person name="Tian H."/>
            <person name="Witte H."/>
            <person name="Yang S.P."/>
            <person name="Wilson R.K."/>
            <person name="Sommer R.J."/>
        </authorList>
    </citation>
    <scope>NUCLEOTIDE SEQUENCE [LARGE SCALE GENOMIC DNA]</scope>
    <source>
        <strain evidence="12">PS312</strain>
    </source>
</reference>
<comment type="similarity">
    <text evidence="1">Belongs to the nuclear hormone receptor family.</text>
</comment>
<evidence type="ECO:0000256" key="7">
    <source>
        <dbReference type="ARBA" id="ARBA00023163"/>
    </source>
</evidence>
<accession>A0A2A6CM83</accession>
<dbReference type="InterPro" id="IPR035500">
    <property type="entry name" value="NHR-like_dom_sf"/>
</dbReference>
<dbReference type="EnsemblMetazoa" id="PPA30892.1">
    <property type="protein sequence ID" value="PPA30892.1"/>
    <property type="gene ID" value="WBGene00203758"/>
</dbReference>
<dbReference type="InterPro" id="IPR013088">
    <property type="entry name" value="Znf_NHR/GATA"/>
</dbReference>
<dbReference type="Gene3D" id="3.30.50.10">
    <property type="entry name" value="Erythroid Transcription Factor GATA-1, subunit A"/>
    <property type="match status" value="2"/>
</dbReference>
<dbReference type="SUPFAM" id="SSF48508">
    <property type="entry name" value="Nuclear receptor ligand-binding domain"/>
    <property type="match status" value="2"/>
</dbReference>
<dbReference type="GO" id="GO:0000978">
    <property type="term" value="F:RNA polymerase II cis-regulatory region sequence-specific DNA binding"/>
    <property type="evidence" value="ECO:0000318"/>
    <property type="project" value="GO_Central"/>
</dbReference>
<evidence type="ECO:0000256" key="4">
    <source>
        <dbReference type="ARBA" id="ARBA00022833"/>
    </source>
</evidence>
<evidence type="ECO:0000313" key="11">
    <source>
        <dbReference type="EnsemblMetazoa" id="PPA30892.1"/>
    </source>
</evidence>
<sequence>MTTRSPEIAPPQPVTSLKCTICDSPAAGVYYKVVRACDGCRSFFRRMVYRGQRNDVCRDRDNRTINECREKTNCKKCRYALCMRAGMRPWYLREAYDVFFPFPLAIPSGSNSELSVERRTAVLLQADIAHENMRLSKYEPSHDKLLTLNSLLSTLFTPPNDVQNGVSNCDTQPVSLRKKDRLCTDLACAIEYIKTFEFFPALSTVSKSAILLRSGLVLTNFTSAFSYFFRGSNKRNGITPSERIFTFSSRPIEIMHRIALSIQEASIVKALIVCNPGIDLADLPVLQAQNEEYGKMLFALLTTTRGTAISSDHSVFIQAPVTYVEIVALLQPLLSQAQAQKSHRLLLVILGQETTACPLLNDVIPVQMDCGSRRKKDRLGADLSCAVEYIKAFEFFSSLTRGSKCAIILRIAFVLATFTSSFTSFIKSTHPEADNPANNDLRVLQVINRINLSVQEASLVNALIVYNPAIEGISAADLRILKDESEAYGTMLFRVLLEKRESRAPIVIVEVMGLFELLIQQALIDCPLLDETAPVTPLFCVICGNLAAGVRSCDGCRSFFRRMIHSGQRHDECLDSTNHSIAECRAKTNCKRCRFWLCLLAGMRPWYLREVRDVPFPFPHVIPLAHCSNVTDERQIATLLHSDVAHENSRLSKYEPNSEQRLSLASVLSTSTAHNHVNNSNHVNHNSRGWSVTSTDSGQFRSIIAQGERRIGQEQTCLAPSNTSKRSSFSRHLRGCQSALVLTNFTSSFSSYIKSSNRDDPNLSNSRAIQAMNRIALSVQEAAIVKALIVYNPRISPVDLPILKAESEAYGTMLLRVLKERRGDRNQHLLMSLLGQAGVDCPLLDEVMSS</sequence>
<evidence type="ECO:0000256" key="6">
    <source>
        <dbReference type="ARBA" id="ARBA00023125"/>
    </source>
</evidence>
<feature type="compositionally biased region" description="Low complexity" evidence="10">
    <location>
        <begin position="675"/>
        <end position="687"/>
    </location>
</feature>
<accession>A0A8R1YKU6</accession>
<dbReference type="Pfam" id="PF00105">
    <property type="entry name" value="zf-C4"/>
    <property type="match status" value="2"/>
</dbReference>
<proteinExistence type="inferred from homology"/>
<evidence type="ECO:0000256" key="1">
    <source>
        <dbReference type="ARBA" id="ARBA00005993"/>
    </source>
</evidence>
<dbReference type="AlphaFoldDB" id="A0A2A6CM83"/>
<keyword evidence="4" id="KW-0862">Zinc</keyword>
<dbReference type="GO" id="GO:0004879">
    <property type="term" value="F:nuclear receptor activity"/>
    <property type="evidence" value="ECO:0000318"/>
    <property type="project" value="GO_Central"/>
</dbReference>
<evidence type="ECO:0000256" key="5">
    <source>
        <dbReference type="ARBA" id="ARBA00023015"/>
    </source>
</evidence>
<reference evidence="11" key="2">
    <citation type="submission" date="2022-06" db="UniProtKB">
        <authorList>
            <consortium name="EnsemblMetazoa"/>
        </authorList>
    </citation>
    <scope>IDENTIFICATION</scope>
    <source>
        <strain evidence="11">PS312</strain>
    </source>
</reference>
<keyword evidence="6" id="KW-0238">DNA-binding</keyword>
<evidence type="ECO:0000256" key="8">
    <source>
        <dbReference type="ARBA" id="ARBA00023170"/>
    </source>
</evidence>
<evidence type="ECO:0000256" key="10">
    <source>
        <dbReference type="SAM" id="MobiDB-lite"/>
    </source>
</evidence>
<keyword evidence="12" id="KW-1185">Reference proteome</keyword>
<organism evidence="11 12">
    <name type="scientific">Pristionchus pacificus</name>
    <name type="common">Parasitic nematode worm</name>
    <dbReference type="NCBI Taxonomy" id="54126"/>
    <lineage>
        <taxon>Eukaryota</taxon>
        <taxon>Metazoa</taxon>
        <taxon>Ecdysozoa</taxon>
        <taxon>Nematoda</taxon>
        <taxon>Chromadorea</taxon>
        <taxon>Rhabditida</taxon>
        <taxon>Rhabditina</taxon>
        <taxon>Diplogasteromorpha</taxon>
        <taxon>Diplogasteroidea</taxon>
        <taxon>Neodiplogasteridae</taxon>
        <taxon>Pristionchus</taxon>
    </lineage>
</organism>
<feature type="region of interest" description="Disordered" evidence="10">
    <location>
        <begin position="675"/>
        <end position="695"/>
    </location>
</feature>
<evidence type="ECO:0000256" key="2">
    <source>
        <dbReference type="ARBA" id="ARBA00022723"/>
    </source>
</evidence>
<dbReference type="InterPro" id="IPR001628">
    <property type="entry name" value="Znf_hrmn_rcpt"/>
</dbReference>
<keyword evidence="8" id="KW-0675">Receptor</keyword>
<keyword evidence="7" id="KW-0804">Transcription</keyword>
<dbReference type="GO" id="GO:0008270">
    <property type="term" value="F:zinc ion binding"/>
    <property type="evidence" value="ECO:0007669"/>
    <property type="project" value="UniProtKB-KW"/>
</dbReference>
<evidence type="ECO:0000313" key="12">
    <source>
        <dbReference type="Proteomes" id="UP000005239"/>
    </source>
</evidence>
<keyword evidence="9" id="KW-0539">Nucleus</keyword>
<dbReference type="SMART" id="SM00430">
    <property type="entry name" value="HOLI"/>
    <property type="match status" value="2"/>
</dbReference>
<dbReference type="InterPro" id="IPR000536">
    <property type="entry name" value="Nucl_hrmn_rcpt_lig-bd"/>
</dbReference>
<dbReference type="PRINTS" id="PR00047">
    <property type="entry name" value="STROIDFINGER"/>
</dbReference>
<dbReference type="SMART" id="SM00399">
    <property type="entry name" value="ZnF_C4"/>
    <property type="match status" value="2"/>
</dbReference>
<protein>
    <submittedName>
        <fullName evidence="11">Nuclear receptor</fullName>
    </submittedName>
</protein>
<dbReference type="Proteomes" id="UP000005239">
    <property type="component" value="Unassembled WGS sequence"/>
</dbReference>
<keyword evidence="2" id="KW-0479">Metal-binding</keyword>
<evidence type="ECO:0000256" key="9">
    <source>
        <dbReference type="ARBA" id="ARBA00023242"/>
    </source>
</evidence>
<name>A0A2A6CM83_PRIPA</name>
<dbReference type="PROSITE" id="PS51030">
    <property type="entry name" value="NUCLEAR_REC_DBD_2"/>
    <property type="match status" value="2"/>
</dbReference>
<dbReference type="SUPFAM" id="SSF57716">
    <property type="entry name" value="Glucocorticoid receptor-like (DNA-binding domain)"/>
    <property type="match status" value="2"/>
</dbReference>